<gene>
    <name evidence="2" type="ORF">PFRI_38540</name>
</gene>
<dbReference type="InterPro" id="IPR014710">
    <property type="entry name" value="RmlC-like_jellyroll"/>
</dbReference>
<feature type="domain" description="Cupin type-2" evidence="1">
    <location>
        <begin position="67"/>
        <end position="122"/>
    </location>
</feature>
<dbReference type="OrthoDB" id="5592106at2"/>
<proteinExistence type="predicted"/>
<comment type="caution">
    <text evidence="2">The sequence shown here is derived from an EMBL/GenBank/DDBJ whole genome shotgun (WGS) entry which is preliminary data.</text>
</comment>
<dbReference type="RefSeq" id="WP_084649776.1">
    <property type="nucleotide sequence ID" value="NZ_QKZM01000083.1"/>
</dbReference>
<name>A0A1L9NS14_9RHOB</name>
<dbReference type="Pfam" id="PF07883">
    <property type="entry name" value="Cupin_2"/>
    <property type="match status" value="1"/>
</dbReference>
<sequence length="148" mass="15504">MSVSTLTEAAVDFDFVPAAANDNPTGFVTVLEDQPVEGGFDPVFGDVTWQTLISGDKTSSNGLVLGVATFPANGVLHLHRHAPPEFYFCLEGSGVVMMDGQPLHISAGSAVFIPANAEHGVTAGPYGLKFAYGFGEDAFSGIEYQFSA</sequence>
<evidence type="ECO:0000259" key="1">
    <source>
        <dbReference type="Pfam" id="PF07883"/>
    </source>
</evidence>
<evidence type="ECO:0000313" key="2">
    <source>
        <dbReference type="EMBL" id="OJI91914.1"/>
    </source>
</evidence>
<dbReference type="SUPFAM" id="SSF51182">
    <property type="entry name" value="RmlC-like cupins"/>
    <property type="match status" value="1"/>
</dbReference>
<organism evidence="2 3">
    <name type="scientific">Planktotalea frisia</name>
    <dbReference type="NCBI Taxonomy" id="696762"/>
    <lineage>
        <taxon>Bacteria</taxon>
        <taxon>Pseudomonadati</taxon>
        <taxon>Pseudomonadota</taxon>
        <taxon>Alphaproteobacteria</taxon>
        <taxon>Rhodobacterales</taxon>
        <taxon>Paracoccaceae</taxon>
        <taxon>Planktotalea</taxon>
    </lineage>
</organism>
<dbReference type="Gene3D" id="2.60.120.10">
    <property type="entry name" value="Jelly Rolls"/>
    <property type="match status" value="1"/>
</dbReference>
<dbReference type="InterPro" id="IPR011051">
    <property type="entry name" value="RmlC_Cupin_sf"/>
</dbReference>
<dbReference type="Proteomes" id="UP000184514">
    <property type="component" value="Unassembled WGS sequence"/>
</dbReference>
<dbReference type="EMBL" id="MLCB01000211">
    <property type="protein sequence ID" value="OJI91914.1"/>
    <property type="molecule type" value="Genomic_DNA"/>
</dbReference>
<protein>
    <submittedName>
        <fullName evidence="2">Cupin domain protein</fullName>
    </submittedName>
</protein>
<dbReference type="InterPro" id="IPR013096">
    <property type="entry name" value="Cupin_2"/>
</dbReference>
<keyword evidence="3" id="KW-1185">Reference proteome</keyword>
<accession>A0A1L9NS14</accession>
<evidence type="ECO:0000313" key="3">
    <source>
        <dbReference type="Proteomes" id="UP000184514"/>
    </source>
</evidence>
<reference evidence="2 3" key="1">
    <citation type="submission" date="2016-10" db="EMBL/GenBank/DDBJ databases">
        <title>Genome sequence of Planktotalea frisia SH6-1.</title>
        <authorList>
            <person name="Poehlein A."/>
            <person name="Bakenhus I."/>
            <person name="Voget S."/>
            <person name="Brinkhoff T."/>
            <person name="Simon M."/>
        </authorList>
    </citation>
    <scope>NUCLEOTIDE SEQUENCE [LARGE SCALE GENOMIC DNA]</scope>
    <source>
        <strain evidence="2 3">SH6-1</strain>
    </source>
</reference>
<dbReference type="STRING" id="696762.PFRI_38540"/>
<dbReference type="AlphaFoldDB" id="A0A1L9NS14"/>